<dbReference type="AlphaFoldDB" id="A0A0G0C0K3"/>
<dbReference type="Proteomes" id="UP000034581">
    <property type="component" value="Unassembled WGS sequence"/>
</dbReference>
<organism evidence="2 3">
    <name type="scientific">candidate division CPR3 bacterium GW2011_GWF2_35_18</name>
    <dbReference type="NCBI Taxonomy" id="1618350"/>
    <lineage>
        <taxon>Bacteria</taxon>
        <taxon>Bacteria division CPR3</taxon>
    </lineage>
</organism>
<gene>
    <name evidence="2" type="ORF">UR67_C0004G0038</name>
</gene>
<name>A0A0G0C0K3_UNCC3</name>
<accession>A0A0G0C0K3</accession>
<evidence type="ECO:0000313" key="3">
    <source>
        <dbReference type="Proteomes" id="UP000034581"/>
    </source>
</evidence>
<dbReference type="InterPro" id="IPR029052">
    <property type="entry name" value="Metallo-depent_PP-like"/>
</dbReference>
<evidence type="ECO:0000313" key="2">
    <source>
        <dbReference type="EMBL" id="KKP69641.1"/>
    </source>
</evidence>
<dbReference type="PANTHER" id="PTHR36303">
    <property type="entry name" value="2',3'-CYCLIC-NUCLEOTIDE 2'-PHOSPHODIESTERASE"/>
    <property type="match status" value="1"/>
</dbReference>
<proteinExistence type="predicted"/>
<dbReference type="Gene3D" id="3.60.21.10">
    <property type="match status" value="1"/>
</dbReference>
<dbReference type="STRING" id="1618350.UR67_C0004G0038"/>
<dbReference type="GO" id="GO:0004113">
    <property type="term" value="F:2',3'-cyclic-nucleotide 3'-phosphodiesterase activity"/>
    <property type="evidence" value="ECO:0007669"/>
    <property type="project" value="TreeGrafter"/>
</dbReference>
<dbReference type="PIRSF" id="PIRSF004789">
    <property type="entry name" value="DR1281"/>
    <property type="match status" value="1"/>
</dbReference>
<sequence length="264" mass="29612">MNVLFLGDVVGSPGRNAIKKALPEFKKKYKLDLVIVNVDNVTHGIGTTRDKVEELMHYGVDYFTNGDHVYRFKEFLKDLDDKNLPVLRPANYPEVSPGRGFDVIDLGKLGQVLLINLMGQVFLRDTLDSPFKKIDEILEQFKDVKFAAIIIDFHAEATSEKKALSYYLDGKVSLIVGTHTHIQTNDAMILKRGTGYITDLGMVGTKDSILGENINSILEHYKLKTPHRYTLEEEGKTALNGVFAEIDSKGITKKIRLVNVDVLS</sequence>
<dbReference type="PATRIC" id="fig|1618350.3.peg.672"/>
<dbReference type="Pfam" id="PF13277">
    <property type="entry name" value="YmdB"/>
    <property type="match status" value="1"/>
</dbReference>
<dbReference type="PANTHER" id="PTHR36303:SF1">
    <property type="entry name" value="2',3'-CYCLIC-NUCLEOTIDE 2'-PHOSPHODIESTERASE"/>
    <property type="match status" value="1"/>
</dbReference>
<dbReference type="InterPro" id="IPR005235">
    <property type="entry name" value="YmdB-like"/>
</dbReference>
<reference evidence="2 3" key="1">
    <citation type="journal article" date="2015" name="Nature">
        <title>rRNA introns, odd ribosomes, and small enigmatic genomes across a large radiation of phyla.</title>
        <authorList>
            <person name="Brown C.T."/>
            <person name="Hug L.A."/>
            <person name="Thomas B.C."/>
            <person name="Sharon I."/>
            <person name="Castelle C.J."/>
            <person name="Singh A."/>
            <person name="Wilkins M.J."/>
            <person name="Williams K.H."/>
            <person name="Banfield J.F."/>
        </authorList>
    </citation>
    <scope>NUCLEOTIDE SEQUENCE [LARGE SCALE GENOMIC DNA]</scope>
</reference>
<feature type="active site" description="Proton donor" evidence="1">
    <location>
        <position position="68"/>
    </location>
</feature>
<dbReference type="SUPFAM" id="SSF56300">
    <property type="entry name" value="Metallo-dependent phosphatases"/>
    <property type="match status" value="1"/>
</dbReference>
<comment type="caution">
    <text evidence="2">The sequence shown here is derived from an EMBL/GenBank/DDBJ whole genome shotgun (WGS) entry which is preliminary data.</text>
</comment>
<protein>
    <submittedName>
        <fullName evidence="2">Phosphoesterase family protein</fullName>
    </submittedName>
</protein>
<dbReference type="EMBL" id="LBQB01000004">
    <property type="protein sequence ID" value="KKP69641.1"/>
    <property type="molecule type" value="Genomic_DNA"/>
</dbReference>
<evidence type="ECO:0000256" key="1">
    <source>
        <dbReference type="PIRSR" id="PIRSR004789-50"/>
    </source>
</evidence>